<keyword evidence="3" id="KW-0408">Iron</keyword>
<keyword evidence="3" id="KW-0479">Metal-binding</keyword>
<evidence type="ECO:0000256" key="3">
    <source>
        <dbReference type="PIRSR" id="PIRSR002825-1"/>
    </source>
</evidence>
<comment type="similarity">
    <text evidence="1">Belongs to the bacterial solute-binding protein 1 family.</text>
</comment>
<dbReference type="PIRSF" id="PIRSF002825">
    <property type="entry name" value="CfbpA"/>
    <property type="match status" value="1"/>
</dbReference>
<dbReference type="Gene3D" id="3.40.190.10">
    <property type="entry name" value="Periplasmic binding protein-like II"/>
    <property type="match status" value="2"/>
</dbReference>
<dbReference type="InterPro" id="IPR026045">
    <property type="entry name" value="Ferric-bd"/>
</dbReference>
<gene>
    <name evidence="4" type="ORF">AVDCRST_MAG43-877</name>
</gene>
<feature type="binding site" evidence="3">
    <location>
        <position position="251"/>
    </location>
    <ligand>
        <name>Fe cation</name>
        <dbReference type="ChEBI" id="CHEBI:24875"/>
    </ligand>
</feature>
<reference evidence="4" key="1">
    <citation type="submission" date="2020-02" db="EMBL/GenBank/DDBJ databases">
        <authorList>
            <person name="Meier V. D."/>
        </authorList>
    </citation>
    <scope>NUCLEOTIDE SEQUENCE</scope>
    <source>
        <strain evidence="4">AVDCRST_MAG43</strain>
    </source>
</reference>
<feature type="binding site" evidence="3">
    <location>
        <position position="250"/>
    </location>
    <ligand>
        <name>Fe cation</name>
        <dbReference type="ChEBI" id="CHEBI:24875"/>
    </ligand>
</feature>
<dbReference type="AlphaFoldDB" id="A0A6J4UGK5"/>
<keyword evidence="2" id="KW-0732">Signal</keyword>
<sequence>MKQRMLSRRSTLKIGTGSLIGAAVITGNVGSSLARQATPDATPIASPVAGLLGTPGELVVYSGRNEELIGPVITMAEQAADFAMEVRYGQTAELAIALLEEGTGTPASLFIAQDAGALGQLAAEDRLAPLPQELLDRVDPRFRSADGVWVGVSGRARVLAFNSDAMTEADMPESLLDLADEQWAGQVGWAPENGSFQSQVTAMRQLLGEDETRAWLEAMIANDVVVFEGNGPIVRAVAAGEISVGLVNHYYKWEIQKEEGSELPVENYYFPGGDVGSLVNVAGAAILKDSPNQDAALAMMDFLTQERAQTYFADTTFEYPLIESVEPAAAVVPLEEIESPDIDLSNLADLEGTIALLTEVGAL</sequence>
<name>A0A6J4UGK5_9BACT</name>
<accession>A0A6J4UGK5</accession>
<dbReference type="SUPFAM" id="SSF53850">
    <property type="entry name" value="Periplasmic binding protein-like II"/>
    <property type="match status" value="1"/>
</dbReference>
<organism evidence="4">
    <name type="scientific">uncultured Thermomicrobiales bacterium</name>
    <dbReference type="NCBI Taxonomy" id="1645740"/>
    <lineage>
        <taxon>Bacteria</taxon>
        <taxon>Pseudomonadati</taxon>
        <taxon>Thermomicrobiota</taxon>
        <taxon>Thermomicrobia</taxon>
        <taxon>Thermomicrobiales</taxon>
        <taxon>environmental samples</taxon>
    </lineage>
</organism>
<dbReference type="PANTHER" id="PTHR30006:SF15">
    <property type="entry name" value="IRON-UTILIZATION PERIPLASMIC PROTEIN"/>
    <property type="match status" value="1"/>
</dbReference>
<evidence type="ECO:0000256" key="1">
    <source>
        <dbReference type="ARBA" id="ARBA00008520"/>
    </source>
</evidence>
<dbReference type="Pfam" id="PF13343">
    <property type="entry name" value="SBP_bac_6"/>
    <property type="match status" value="1"/>
</dbReference>
<protein>
    <submittedName>
        <fullName evidence="4">Ferric iron ABC transporter, iron-binding protein</fullName>
    </submittedName>
</protein>
<dbReference type="EMBL" id="CADCWI010000043">
    <property type="protein sequence ID" value="CAA9548860.1"/>
    <property type="molecule type" value="Genomic_DNA"/>
</dbReference>
<dbReference type="PANTHER" id="PTHR30006">
    <property type="entry name" value="THIAMINE-BINDING PERIPLASMIC PROTEIN-RELATED"/>
    <property type="match status" value="1"/>
</dbReference>
<evidence type="ECO:0000313" key="4">
    <source>
        <dbReference type="EMBL" id="CAA9548860.1"/>
    </source>
</evidence>
<evidence type="ECO:0000256" key="2">
    <source>
        <dbReference type="ARBA" id="ARBA00022729"/>
    </source>
</evidence>
<proteinExistence type="inferred from homology"/>
<dbReference type="GO" id="GO:0046872">
    <property type="term" value="F:metal ion binding"/>
    <property type="evidence" value="ECO:0007669"/>
    <property type="project" value="UniProtKB-KW"/>
</dbReference>
<dbReference type="GO" id="GO:0030288">
    <property type="term" value="C:outer membrane-bounded periplasmic space"/>
    <property type="evidence" value="ECO:0007669"/>
    <property type="project" value="TreeGrafter"/>
</dbReference>
<dbReference type="CDD" id="cd13543">
    <property type="entry name" value="PBP2_Fbp"/>
    <property type="match status" value="1"/>
</dbReference>